<organism evidence="2 3">
    <name type="scientific">Evansella tamaricis</name>
    <dbReference type="NCBI Taxonomy" id="2069301"/>
    <lineage>
        <taxon>Bacteria</taxon>
        <taxon>Bacillati</taxon>
        <taxon>Bacillota</taxon>
        <taxon>Bacilli</taxon>
        <taxon>Bacillales</taxon>
        <taxon>Bacillaceae</taxon>
        <taxon>Evansella</taxon>
    </lineage>
</organism>
<proteinExistence type="predicted"/>
<gene>
    <name evidence="2" type="primary">yaaA</name>
    <name evidence="2" type="ORF">KS419_02475</name>
</gene>
<dbReference type="NCBIfam" id="TIGR02988">
    <property type="entry name" value="YaaA_near_RecF"/>
    <property type="match status" value="1"/>
</dbReference>
<comment type="caution">
    <text evidence="2">The sequence shown here is derived from an EMBL/GenBank/DDBJ whole genome shotgun (WGS) entry which is preliminary data.</text>
</comment>
<dbReference type="EMBL" id="JAHQCS010000039">
    <property type="protein sequence ID" value="MBU9710608.1"/>
    <property type="molecule type" value="Genomic_DNA"/>
</dbReference>
<dbReference type="Proteomes" id="UP000784880">
    <property type="component" value="Unassembled WGS sequence"/>
</dbReference>
<evidence type="ECO:0000313" key="3">
    <source>
        <dbReference type="Proteomes" id="UP000784880"/>
    </source>
</evidence>
<dbReference type="Pfam" id="PF13275">
    <property type="entry name" value="S4_2"/>
    <property type="match status" value="1"/>
</dbReference>
<dbReference type="RefSeq" id="WP_217064501.1">
    <property type="nucleotide sequence ID" value="NZ_JAHQCS010000039.1"/>
</dbReference>
<keyword evidence="3" id="KW-1185">Reference proteome</keyword>
<name>A0ABS6JA95_9BACI</name>
<dbReference type="PROSITE" id="PS50889">
    <property type="entry name" value="S4"/>
    <property type="match status" value="1"/>
</dbReference>
<protein>
    <submittedName>
        <fullName evidence="2">S4 domain-containing protein YaaA</fullName>
    </submittedName>
</protein>
<evidence type="ECO:0000313" key="2">
    <source>
        <dbReference type="EMBL" id="MBU9710608.1"/>
    </source>
</evidence>
<accession>A0ABS6JA95</accession>
<dbReference type="InterPro" id="IPR014330">
    <property type="entry name" value="RNA-bd_S4-rel_YaaA"/>
</dbReference>
<evidence type="ECO:0000256" key="1">
    <source>
        <dbReference type="PROSITE-ProRule" id="PRU00182"/>
    </source>
</evidence>
<sequence length="72" mass="8137">MKETIQIQEDFITLGQVLKEVGIIGTGGAAKWYLQENPVHVNNEEENRRGRKLFPGDQVQIENFGLVLIKEG</sequence>
<keyword evidence="1" id="KW-0694">RNA-binding</keyword>
<reference evidence="2 3" key="1">
    <citation type="submission" date="2021-06" db="EMBL/GenBank/DDBJ databases">
        <title>Bacillus sp. RD4P76, an endophyte from a halophyte.</title>
        <authorList>
            <person name="Sun J.-Q."/>
        </authorList>
    </citation>
    <scope>NUCLEOTIDE SEQUENCE [LARGE SCALE GENOMIC DNA]</scope>
    <source>
        <strain evidence="2 3">CGMCC 1.15917</strain>
    </source>
</reference>